<comment type="caution">
    <text evidence="3">The sequence shown here is derived from an EMBL/GenBank/DDBJ whole genome shotgun (WGS) entry which is preliminary data.</text>
</comment>
<dbReference type="Proteomes" id="UP000013909">
    <property type="component" value="Unassembled WGS sequence"/>
</dbReference>
<accession>R7ZSS7</accession>
<proteinExistence type="predicted"/>
<evidence type="ECO:0000313" key="4">
    <source>
        <dbReference type="Proteomes" id="UP000013909"/>
    </source>
</evidence>
<sequence>MIFKQLKAYQQVYPNLVLHAAGLPHPDTLFDKVKNGLGDHSRLGEGYDTEASEHIIRIVDDAEGMVHIPVWGGLRELAQALWKVKKGRSPEEVAAFCKKIQVHAIGDQDGHRNYLWSEFKDLRFIASGFAWLGFTGVRELSAFRGMYMTGDVSMQDGDWVRNHIHGNGALSDCYQLHGHGTDGMKEGDSPSFLGLISNGLNSPERPEWGGWGGRFRKIPGSIYVDAPDFLDGTLNERHSVARWRRAFQRDFMARIKWATNSFQEANHPPTVCVNGSTGLDPVVFSVKGGESIRLDAAGSMDVDGDGLGFNWFVYEELFKPSQELFSSSAREDAAILVRIPEDGLAAPVHIILEVQDTGVPQLSSYRRIIFQPEP</sequence>
<evidence type="ECO:0000259" key="2">
    <source>
        <dbReference type="Pfam" id="PF21027"/>
    </source>
</evidence>
<organism evidence="3 4">
    <name type="scientific">Lunatimonas lonarensis</name>
    <dbReference type="NCBI Taxonomy" id="1232681"/>
    <lineage>
        <taxon>Bacteria</taxon>
        <taxon>Pseudomonadati</taxon>
        <taxon>Bacteroidota</taxon>
        <taxon>Cytophagia</taxon>
        <taxon>Cytophagales</taxon>
        <taxon>Cyclobacteriaceae</taxon>
    </lineage>
</organism>
<evidence type="ECO:0000259" key="1">
    <source>
        <dbReference type="Pfam" id="PF07632"/>
    </source>
</evidence>
<evidence type="ECO:0000313" key="3">
    <source>
        <dbReference type="EMBL" id="EON77122.1"/>
    </source>
</evidence>
<dbReference type="EMBL" id="AQHR01000066">
    <property type="protein sequence ID" value="EON77122.1"/>
    <property type="molecule type" value="Genomic_DNA"/>
</dbReference>
<dbReference type="Pfam" id="PF07632">
    <property type="entry name" value="Sde182_NH-like"/>
    <property type="match status" value="1"/>
</dbReference>
<dbReference type="Pfam" id="PF21027">
    <property type="entry name" value="Sde0182_C"/>
    <property type="match status" value="1"/>
</dbReference>
<dbReference type="AlphaFoldDB" id="R7ZSS7"/>
<dbReference type="Gene3D" id="3.90.245.10">
    <property type="entry name" value="Ribonucleoside hydrolase-like"/>
    <property type="match status" value="1"/>
</dbReference>
<dbReference type="InterPro" id="IPR048527">
    <property type="entry name" value="Sde182_C"/>
</dbReference>
<dbReference type="Gene3D" id="2.60.40.10">
    <property type="entry name" value="Immunoglobulins"/>
    <property type="match status" value="1"/>
</dbReference>
<feature type="domain" description="Cellulose-binding Sde182 nucleoside hydrolase-like" evidence="1">
    <location>
        <begin position="2"/>
        <end position="215"/>
    </location>
</feature>
<protein>
    <submittedName>
        <fullName evidence="3">Uncharacterized protein</fullName>
    </submittedName>
</protein>
<dbReference type="InterPro" id="IPR011483">
    <property type="entry name" value="Sde182_NH-like"/>
</dbReference>
<reference evidence="3 4" key="1">
    <citation type="submission" date="2013-02" db="EMBL/GenBank/DDBJ databases">
        <title>A novel strain isolated from Lonar lake, Maharashtra, India.</title>
        <authorList>
            <person name="Singh A."/>
        </authorList>
    </citation>
    <scope>NUCLEOTIDE SEQUENCE [LARGE SCALE GENOMIC DNA]</scope>
    <source>
        <strain evidence="3 4">AK24</strain>
    </source>
</reference>
<dbReference type="GO" id="GO:0016799">
    <property type="term" value="F:hydrolase activity, hydrolyzing N-glycosyl compounds"/>
    <property type="evidence" value="ECO:0007669"/>
    <property type="project" value="InterPro"/>
</dbReference>
<dbReference type="InterPro" id="IPR036452">
    <property type="entry name" value="Ribo_hydro-like"/>
</dbReference>
<keyword evidence="4" id="KW-1185">Reference proteome</keyword>
<name>R7ZSS7_9BACT</name>
<dbReference type="STRING" id="1232681.ADIS_2432"/>
<gene>
    <name evidence="3" type="ORF">ADIS_2432</name>
</gene>
<dbReference type="InterPro" id="IPR013783">
    <property type="entry name" value="Ig-like_fold"/>
</dbReference>
<feature type="domain" description="Cellulose-binding Sde182 C-terminal" evidence="2">
    <location>
        <begin position="292"/>
        <end position="371"/>
    </location>
</feature>